<feature type="region of interest" description="Disordered" evidence="3">
    <location>
        <begin position="150"/>
        <end position="176"/>
    </location>
</feature>
<sequence>MQQQMDDQREDMEQHLDHCLEHNNATGAVTATKFDNGLITTAERVDALEEEIQRLVAAMEQLRLHQDEWKVINQMKSKTSATSMVADVRNAECFYCHRRGHLKSECRQRRRDLRKHNRQLRGQNYRNDNSTPTESVVMVQLVQAAKQPMNEMGGGDGHSAYSGVGDSGGGSEKLGSEVKRISYLDLSKCHEEEDDSEAIQEKPQKCKAEVPKHPHYSSEEESIEEH</sequence>
<evidence type="ECO:0000256" key="2">
    <source>
        <dbReference type="SAM" id="Coils"/>
    </source>
</evidence>
<dbReference type="Proteomes" id="UP000887578">
    <property type="component" value="Unplaced"/>
</dbReference>
<organism evidence="5 6">
    <name type="scientific">Panagrolaimus davidi</name>
    <dbReference type="NCBI Taxonomy" id="227884"/>
    <lineage>
        <taxon>Eukaryota</taxon>
        <taxon>Metazoa</taxon>
        <taxon>Ecdysozoa</taxon>
        <taxon>Nematoda</taxon>
        <taxon>Chromadorea</taxon>
        <taxon>Rhabditida</taxon>
        <taxon>Tylenchina</taxon>
        <taxon>Panagrolaimomorpha</taxon>
        <taxon>Panagrolaimoidea</taxon>
        <taxon>Panagrolaimidae</taxon>
        <taxon>Panagrolaimus</taxon>
    </lineage>
</organism>
<feature type="region of interest" description="Disordered" evidence="3">
    <location>
        <begin position="190"/>
        <end position="226"/>
    </location>
</feature>
<accession>A0A914PL01</accession>
<dbReference type="GO" id="GO:0008270">
    <property type="term" value="F:zinc ion binding"/>
    <property type="evidence" value="ECO:0007669"/>
    <property type="project" value="UniProtKB-KW"/>
</dbReference>
<dbReference type="InterPro" id="IPR001878">
    <property type="entry name" value="Znf_CCHC"/>
</dbReference>
<keyword evidence="5" id="KW-1185">Reference proteome</keyword>
<evidence type="ECO:0000313" key="5">
    <source>
        <dbReference type="Proteomes" id="UP000887578"/>
    </source>
</evidence>
<dbReference type="PROSITE" id="PS50158">
    <property type="entry name" value="ZF_CCHC"/>
    <property type="match status" value="1"/>
</dbReference>
<name>A0A914PL01_9BILA</name>
<dbReference type="InterPro" id="IPR036875">
    <property type="entry name" value="Znf_CCHC_sf"/>
</dbReference>
<keyword evidence="1" id="KW-0862">Zinc</keyword>
<keyword evidence="1" id="KW-0479">Metal-binding</keyword>
<dbReference type="GO" id="GO:0003676">
    <property type="term" value="F:nucleic acid binding"/>
    <property type="evidence" value="ECO:0007669"/>
    <property type="project" value="InterPro"/>
</dbReference>
<evidence type="ECO:0000259" key="4">
    <source>
        <dbReference type="PROSITE" id="PS50158"/>
    </source>
</evidence>
<feature type="domain" description="CCHC-type" evidence="4">
    <location>
        <begin position="93"/>
        <end position="108"/>
    </location>
</feature>
<evidence type="ECO:0000256" key="1">
    <source>
        <dbReference type="PROSITE-ProRule" id="PRU00047"/>
    </source>
</evidence>
<dbReference type="SUPFAM" id="SSF57756">
    <property type="entry name" value="Retrovirus zinc finger-like domains"/>
    <property type="match status" value="1"/>
</dbReference>
<dbReference type="AlphaFoldDB" id="A0A914PL01"/>
<evidence type="ECO:0000313" key="6">
    <source>
        <dbReference type="WBParaSite" id="PDA_v2.g19097.t1"/>
    </source>
</evidence>
<dbReference type="GO" id="GO:0019899">
    <property type="term" value="F:enzyme binding"/>
    <property type="evidence" value="ECO:0007669"/>
    <property type="project" value="UniProtKB-ARBA"/>
</dbReference>
<feature type="coiled-coil region" evidence="2">
    <location>
        <begin position="38"/>
        <end position="68"/>
    </location>
</feature>
<keyword evidence="2" id="KW-0175">Coiled coil</keyword>
<dbReference type="Gene3D" id="4.10.60.10">
    <property type="entry name" value="Zinc finger, CCHC-type"/>
    <property type="match status" value="1"/>
</dbReference>
<protein>
    <submittedName>
        <fullName evidence="6">CCHC-type domain-containing protein</fullName>
    </submittedName>
</protein>
<dbReference type="WBParaSite" id="PDA_v2.g19097.t1">
    <property type="protein sequence ID" value="PDA_v2.g19097.t1"/>
    <property type="gene ID" value="PDA_v2.g19097"/>
</dbReference>
<evidence type="ECO:0000256" key="3">
    <source>
        <dbReference type="SAM" id="MobiDB-lite"/>
    </source>
</evidence>
<feature type="compositionally biased region" description="Basic and acidic residues" evidence="3">
    <location>
        <begin position="199"/>
        <end position="218"/>
    </location>
</feature>
<reference evidence="6" key="1">
    <citation type="submission" date="2022-11" db="UniProtKB">
        <authorList>
            <consortium name="WormBaseParasite"/>
        </authorList>
    </citation>
    <scope>IDENTIFICATION</scope>
</reference>
<keyword evidence="1" id="KW-0863">Zinc-finger</keyword>
<proteinExistence type="predicted"/>